<keyword evidence="4 9" id="KW-0732">Signal</keyword>
<keyword evidence="7" id="KW-0325">Glycoprotein</keyword>
<keyword evidence="6" id="KW-1015">Disulfide bond</keyword>
<keyword evidence="3" id="KW-0336">GPI-anchor</keyword>
<dbReference type="Proteomes" id="UP000245119">
    <property type="component" value="Linkage Group LG1"/>
</dbReference>
<evidence type="ECO:0000256" key="7">
    <source>
        <dbReference type="ARBA" id="ARBA00023180"/>
    </source>
</evidence>
<dbReference type="Pfam" id="PF16975">
    <property type="entry name" value="UPAR_LY6_2"/>
    <property type="match status" value="1"/>
</dbReference>
<evidence type="ECO:0000313" key="11">
    <source>
        <dbReference type="Proteomes" id="UP000245119"/>
    </source>
</evidence>
<reference evidence="10 11" key="1">
    <citation type="submission" date="2018-04" db="EMBL/GenBank/DDBJ databases">
        <title>The genome of golden apple snail Pomacea canaliculata provides insight into stress tolerance and invasive adaptation.</title>
        <authorList>
            <person name="Liu C."/>
            <person name="Liu B."/>
            <person name="Ren Y."/>
            <person name="Zhang Y."/>
            <person name="Wang H."/>
            <person name="Li S."/>
            <person name="Jiang F."/>
            <person name="Yin L."/>
            <person name="Zhang G."/>
            <person name="Qian W."/>
            <person name="Fan W."/>
        </authorList>
    </citation>
    <scope>NUCLEOTIDE SEQUENCE [LARGE SCALE GENOMIC DNA]</scope>
    <source>
        <strain evidence="10">SZHN2017</strain>
        <tissue evidence="10">Muscle</tissue>
    </source>
</reference>
<evidence type="ECO:0000313" key="10">
    <source>
        <dbReference type="EMBL" id="PVD38112.1"/>
    </source>
</evidence>
<dbReference type="GO" id="GO:0030548">
    <property type="term" value="F:acetylcholine receptor regulator activity"/>
    <property type="evidence" value="ECO:0007669"/>
    <property type="project" value="InterPro"/>
</dbReference>
<accession>A0A2T7PXG1</accession>
<dbReference type="InterPro" id="IPR045860">
    <property type="entry name" value="Snake_toxin-like_sf"/>
</dbReference>
<dbReference type="InterPro" id="IPR039457">
    <property type="entry name" value="LYPD6-like"/>
</dbReference>
<dbReference type="GO" id="GO:0005886">
    <property type="term" value="C:plasma membrane"/>
    <property type="evidence" value="ECO:0007669"/>
    <property type="project" value="UniProtKB-SubCell"/>
</dbReference>
<comment type="subcellular location">
    <subcellularLocation>
        <location evidence="1">Cell membrane</location>
        <topology evidence="1">Lipid-anchor</topology>
        <topology evidence="1">GPI-anchor</topology>
    </subcellularLocation>
</comment>
<dbReference type="SUPFAM" id="SSF57302">
    <property type="entry name" value="Snake toxin-like"/>
    <property type="match status" value="1"/>
</dbReference>
<gene>
    <name evidence="10" type="ORF">C0Q70_00723</name>
</gene>
<keyword evidence="11" id="KW-1185">Reference proteome</keyword>
<proteinExistence type="predicted"/>
<keyword evidence="8" id="KW-0449">Lipoprotein</keyword>
<name>A0A2T7PXG1_POMCA</name>
<evidence type="ECO:0000256" key="5">
    <source>
        <dbReference type="ARBA" id="ARBA00023136"/>
    </source>
</evidence>
<dbReference type="OMA" id="PPLEEEW"/>
<evidence type="ECO:0008006" key="12">
    <source>
        <dbReference type="Google" id="ProtNLM"/>
    </source>
</evidence>
<keyword evidence="2" id="KW-1003">Cell membrane</keyword>
<dbReference type="EMBL" id="PZQS01000001">
    <property type="protein sequence ID" value="PVD38112.1"/>
    <property type="molecule type" value="Genomic_DNA"/>
</dbReference>
<evidence type="ECO:0000256" key="3">
    <source>
        <dbReference type="ARBA" id="ARBA00022622"/>
    </source>
</evidence>
<organism evidence="10 11">
    <name type="scientific">Pomacea canaliculata</name>
    <name type="common">Golden apple snail</name>
    <dbReference type="NCBI Taxonomy" id="400727"/>
    <lineage>
        <taxon>Eukaryota</taxon>
        <taxon>Metazoa</taxon>
        <taxon>Spiralia</taxon>
        <taxon>Lophotrochozoa</taxon>
        <taxon>Mollusca</taxon>
        <taxon>Gastropoda</taxon>
        <taxon>Caenogastropoda</taxon>
        <taxon>Architaenioglossa</taxon>
        <taxon>Ampullarioidea</taxon>
        <taxon>Ampullariidae</taxon>
        <taxon>Pomacea</taxon>
    </lineage>
</organism>
<dbReference type="STRING" id="400727.A0A2T7PXG1"/>
<dbReference type="PANTHER" id="PTHR31171:SF3">
    <property type="entry name" value="LY6_PLAUR DOMAIN-CONTAINING PROTEIN 6B"/>
    <property type="match status" value="1"/>
</dbReference>
<evidence type="ECO:0000256" key="8">
    <source>
        <dbReference type="ARBA" id="ARBA00023288"/>
    </source>
</evidence>
<feature type="chain" id="PRO_5015409308" description="UPAR/Ly6 domain-containing protein" evidence="9">
    <location>
        <begin position="25"/>
        <end position="178"/>
    </location>
</feature>
<dbReference type="OrthoDB" id="6149028at2759"/>
<dbReference type="AlphaFoldDB" id="A0A2T7PXG1"/>
<dbReference type="Gene3D" id="2.10.60.10">
    <property type="entry name" value="CD59"/>
    <property type="match status" value="1"/>
</dbReference>
<sequence>MPELQWLSSLLLIMLLCATERCHCADFYIKPATQRPASDITCWTCPDKSDNDSCNNWAPDLTCPKNHTVCQTRHRFDSITKVSVLVNKRCVQPSDCTDQHIGCTVNARGQEECVSCCDYSYCNQEVPYNRSMALKLSVFSRVGSSSSGTATFIHLDRVMTVMIMFAILGLRELGYQIT</sequence>
<protein>
    <recommendedName>
        <fullName evidence="12">UPAR/Ly6 domain-containing protein</fullName>
    </recommendedName>
</protein>
<comment type="caution">
    <text evidence="10">The sequence shown here is derived from an EMBL/GenBank/DDBJ whole genome shotgun (WGS) entry which is preliminary data.</text>
</comment>
<evidence type="ECO:0000256" key="2">
    <source>
        <dbReference type="ARBA" id="ARBA00022475"/>
    </source>
</evidence>
<evidence type="ECO:0000256" key="4">
    <source>
        <dbReference type="ARBA" id="ARBA00022729"/>
    </source>
</evidence>
<keyword evidence="5" id="KW-0472">Membrane</keyword>
<evidence type="ECO:0000256" key="9">
    <source>
        <dbReference type="SAM" id="SignalP"/>
    </source>
</evidence>
<dbReference type="PANTHER" id="PTHR31171">
    <property type="entry name" value="LY6/PLAUR DOMAIN-CONTAINING PROTEIN 6"/>
    <property type="match status" value="1"/>
</dbReference>
<evidence type="ECO:0000256" key="6">
    <source>
        <dbReference type="ARBA" id="ARBA00023157"/>
    </source>
</evidence>
<dbReference type="GO" id="GO:0098552">
    <property type="term" value="C:side of membrane"/>
    <property type="evidence" value="ECO:0007669"/>
    <property type="project" value="UniProtKB-KW"/>
</dbReference>
<feature type="signal peptide" evidence="9">
    <location>
        <begin position="1"/>
        <end position="24"/>
    </location>
</feature>
<evidence type="ECO:0000256" key="1">
    <source>
        <dbReference type="ARBA" id="ARBA00004609"/>
    </source>
</evidence>